<evidence type="ECO:0000313" key="5">
    <source>
        <dbReference type="Proteomes" id="UP001418222"/>
    </source>
</evidence>
<keyword evidence="2" id="KW-0809">Transit peptide</keyword>
<name>A0AAP0BGV9_9ASPA</name>
<evidence type="ECO:0000256" key="2">
    <source>
        <dbReference type="ARBA" id="ARBA00022946"/>
    </source>
</evidence>
<dbReference type="PANTHER" id="PTHR31745">
    <property type="entry name" value="SINGLE-STRANDED DNA-BINDING PROTEIN WHY2, MITOCHONDRIAL"/>
    <property type="match status" value="1"/>
</dbReference>
<evidence type="ECO:0008006" key="6">
    <source>
        <dbReference type="Google" id="ProtNLM"/>
    </source>
</evidence>
<reference evidence="4 5" key="1">
    <citation type="journal article" date="2022" name="Nat. Plants">
        <title>Genomes of leafy and leafless Platanthera orchids illuminate the evolution of mycoheterotrophy.</title>
        <authorList>
            <person name="Li M.H."/>
            <person name="Liu K.W."/>
            <person name="Li Z."/>
            <person name="Lu H.C."/>
            <person name="Ye Q.L."/>
            <person name="Zhang D."/>
            <person name="Wang J.Y."/>
            <person name="Li Y.F."/>
            <person name="Zhong Z.M."/>
            <person name="Liu X."/>
            <person name="Yu X."/>
            <person name="Liu D.K."/>
            <person name="Tu X.D."/>
            <person name="Liu B."/>
            <person name="Hao Y."/>
            <person name="Liao X.Y."/>
            <person name="Jiang Y.T."/>
            <person name="Sun W.H."/>
            <person name="Chen J."/>
            <person name="Chen Y.Q."/>
            <person name="Ai Y."/>
            <person name="Zhai J.W."/>
            <person name="Wu S.S."/>
            <person name="Zhou Z."/>
            <person name="Hsiao Y.Y."/>
            <person name="Wu W.L."/>
            <person name="Chen Y.Y."/>
            <person name="Lin Y.F."/>
            <person name="Hsu J.L."/>
            <person name="Li C.Y."/>
            <person name="Wang Z.W."/>
            <person name="Zhao X."/>
            <person name="Zhong W.Y."/>
            <person name="Ma X.K."/>
            <person name="Ma L."/>
            <person name="Huang J."/>
            <person name="Chen G.Z."/>
            <person name="Huang M.Z."/>
            <person name="Huang L."/>
            <person name="Peng D.H."/>
            <person name="Luo Y.B."/>
            <person name="Zou S.Q."/>
            <person name="Chen S.P."/>
            <person name="Lan S."/>
            <person name="Tsai W.C."/>
            <person name="Van de Peer Y."/>
            <person name="Liu Z.J."/>
        </authorList>
    </citation>
    <scope>NUCLEOTIDE SEQUENCE [LARGE SCALE GENOMIC DNA]</scope>
    <source>
        <strain evidence="4">Lor287</strain>
    </source>
</reference>
<accession>A0AAP0BGV9</accession>
<dbReference type="Gene3D" id="2.30.31.10">
    <property type="entry name" value="Transcriptional Coactivator Pc4, Chain A"/>
    <property type="match status" value="1"/>
</dbReference>
<dbReference type="InterPro" id="IPR013742">
    <property type="entry name" value="Whirly"/>
</dbReference>
<evidence type="ECO:0000256" key="1">
    <source>
        <dbReference type="ARBA" id="ARBA00006061"/>
    </source>
</evidence>
<dbReference type="Proteomes" id="UP001418222">
    <property type="component" value="Unassembled WGS sequence"/>
</dbReference>
<dbReference type="EMBL" id="JBBWWQ010000009">
    <property type="protein sequence ID" value="KAK8938970.1"/>
    <property type="molecule type" value="Genomic_DNA"/>
</dbReference>
<sequence>MVDQPNPKKRYKVPNSLRAKHLQTETKMQLSPCHTVLHSSPHLSSLFLPPNPLRSHTFISQTLTVALEKSKKKRHVYCRRPSYFEQQRDAPRTSEERSFVSHLSPGSQPARVFAGYTIYKGKAALAIEPKAPEFTPLDSGAFKVSKEGFVFLQFAPAVGSRQYDWSRKQVLSLSIEEIGTLMGLGAKDACEFFHDPNKGRSEEGKVRKFLKVEPLPDGTGHFFNLNVQNRLLNVDESIYIPIARSELIIMNSAFSFIVPYLLGWHAFADTIKPEDSARPTVSSSKSGPELEWGR</sequence>
<dbReference type="PANTHER" id="PTHR31745:SF2">
    <property type="entry name" value="SINGLE-STRANDED DNA-BINDING PROTEIN WHY1, CHLOROPLASTIC"/>
    <property type="match status" value="1"/>
</dbReference>
<keyword evidence="5" id="KW-1185">Reference proteome</keyword>
<comment type="similarity">
    <text evidence="1">Belongs to the Whirly family.</text>
</comment>
<proteinExistence type="inferred from homology"/>
<feature type="region of interest" description="Disordered" evidence="3">
    <location>
        <begin position="274"/>
        <end position="294"/>
    </location>
</feature>
<gene>
    <name evidence="4" type="ORF">KSP39_PZI010910</name>
</gene>
<dbReference type="GO" id="GO:0006952">
    <property type="term" value="P:defense response"/>
    <property type="evidence" value="ECO:0007669"/>
    <property type="project" value="InterPro"/>
</dbReference>
<evidence type="ECO:0000313" key="4">
    <source>
        <dbReference type="EMBL" id="KAK8938970.1"/>
    </source>
</evidence>
<dbReference type="SUPFAM" id="SSF54447">
    <property type="entry name" value="ssDNA-binding transcriptional regulator domain"/>
    <property type="match status" value="1"/>
</dbReference>
<dbReference type="GO" id="GO:0003697">
    <property type="term" value="F:single-stranded DNA binding"/>
    <property type="evidence" value="ECO:0007669"/>
    <property type="project" value="InterPro"/>
</dbReference>
<protein>
    <recommendedName>
        <fullName evidence="6">Single-stranded DNA-binding protein WHY1, chloroplastic</fullName>
    </recommendedName>
</protein>
<organism evidence="4 5">
    <name type="scientific">Platanthera zijinensis</name>
    <dbReference type="NCBI Taxonomy" id="2320716"/>
    <lineage>
        <taxon>Eukaryota</taxon>
        <taxon>Viridiplantae</taxon>
        <taxon>Streptophyta</taxon>
        <taxon>Embryophyta</taxon>
        <taxon>Tracheophyta</taxon>
        <taxon>Spermatophyta</taxon>
        <taxon>Magnoliopsida</taxon>
        <taxon>Liliopsida</taxon>
        <taxon>Asparagales</taxon>
        <taxon>Orchidaceae</taxon>
        <taxon>Orchidoideae</taxon>
        <taxon>Orchideae</taxon>
        <taxon>Orchidinae</taxon>
        <taxon>Platanthera</taxon>
    </lineage>
</organism>
<dbReference type="InterPro" id="IPR009044">
    <property type="entry name" value="ssDNA-bd_transcriptional_reg"/>
</dbReference>
<dbReference type="AlphaFoldDB" id="A0AAP0BGV9"/>
<dbReference type="Pfam" id="PF08536">
    <property type="entry name" value="Whirly"/>
    <property type="match status" value="1"/>
</dbReference>
<comment type="caution">
    <text evidence="4">The sequence shown here is derived from an EMBL/GenBank/DDBJ whole genome shotgun (WGS) entry which is preliminary data.</text>
</comment>
<evidence type="ECO:0000256" key="3">
    <source>
        <dbReference type="SAM" id="MobiDB-lite"/>
    </source>
</evidence>
<dbReference type="GO" id="GO:0006355">
    <property type="term" value="P:regulation of DNA-templated transcription"/>
    <property type="evidence" value="ECO:0007669"/>
    <property type="project" value="InterPro"/>
</dbReference>